<keyword evidence="4" id="KW-1185">Reference proteome</keyword>
<reference evidence="5" key="1">
    <citation type="submission" date="2017-02" db="UniProtKB">
        <authorList>
            <consortium name="WormBaseParasite"/>
        </authorList>
    </citation>
    <scope>IDENTIFICATION</scope>
</reference>
<evidence type="ECO:0000313" key="5">
    <source>
        <dbReference type="WBParaSite" id="DME_0000341101-mRNA-1"/>
    </source>
</evidence>
<feature type="compositionally biased region" description="Polar residues" evidence="1">
    <location>
        <begin position="215"/>
        <end position="225"/>
    </location>
</feature>
<accession>A0A0N4U8M8</accession>
<dbReference type="AlphaFoldDB" id="A0A0N4U8M8"/>
<organism evidence="3 5">
    <name type="scientific">Dracunculus medinensis</name>
    <name type="common">Guinea worm</name>
    <dbReference type="NCBI Taxonomy" id="318479"/>
    <lineage>
        <taxon>Eukaryota</taxon>
        <taxon>Metazoa</taxon>
        <taxon>Ecdysozoa</taxon>
        <taxon>Nematoda</taxon>
        <taxon>Chromadorea</taxon>
        <taxon>Rhabditida</taxon>
        <taxon>Spirurina</taxon>
        <taxon>Dracunculoidea</taxon>
        <taxon>Dracunculidae</taxon>
        <taxon>Dracunculus</taxon>
    </lineage>
</organism>
<evidence type="ECO:0000313" key="4">
    <source>
        <dbReference type="Proteomes" id="UP000274756"/>
    </source>
</evidence>
<evidence type="ECO:0000313" key="2">
    <source>
        <dbReference type="EMBL" id="VDN50304.1"/>
    </source>
</evidence>
<dbReference type="WBParaSite" id="DME_0000341101-mRNA-1">
    <property type="protein sequence ID" value="DME_0000341101-mRNA-1"/>
    <property type="gene ID" value="DME_0000341101"/>
</dbReference>
<sequence length="403" mass="45358">MVQWNIAINSECRCWGGEARFNRPLPYNQFNTSEKTSYISEKLLLQNAPSSLIKKADRPWRQRMADAARLRHLHGDELGDAISSTISATRTRRNSITNNPSGDELQSSLHALRSFVDKTTLQTPLSRYQRNNRLFLSADMINNKPFYSSKGLCRENDELFGLSQGVNNKMSRNYGSYQTTNSLLVPNEDSPSLTMKKSSKKAGQHRSYQKERMNQLAQDSDSTSGQEERAKSRERRLRKRLKKKVVASAASTLDVNSSDDSLKIEGDSGLQPKISIEGNRNIGVKPKDAEDKKNKKNSTNKHDLNAEISNIADDIKEPQAQQDSSLIANEIEILNKKSDVSSDTNELLIIVVEQDTLRDLSKSPKKKFIAVSKIKITFSVGMSDVNTDPRRHDDAYVISGNYD</sequence>
<proteinExistence type="predicted"/>
<evidence type="ECO:0000256" key="1">
    <source>
        <dbReference type="SAM" id="MobiDB-lite"/>
    </source>
</evidence>
<protein>
    <submittedName>
        <fullName evidence="2 5">Uncharacterized protein</fullName>
    </submittedName>
</protein>
<dbReference type="EMBL" id="UYYG01000002">
    <property type="protein sequence ID" value="VDN50304.1"/>
    <property type="molecule type" value="Genomic_DNA"/>
</dbReference>
<feature type="region of interest" description="Disordered" evidence="1">
    <location>
        <begin position="180"/>
        <end position="301"/>
    </location>
</feature>
<feature type="compositionally biased region" description="Basic residues" evidence="1">
    <location>
        <begin position="232"/>
        <end position="245"/>
    </location>
</feature>
<dbReference type="Proteomes" id="UP000038040">
    <property type="component" value="Unplaced"/>
</dbReference>
<reference evidence="2 4" key="2">
    <citation type="submission" date="2018-11" db="EMBL/GenBank/DDBJ databases">
        <authorList>
            <consortium name="Pathogen Informatics"/>
        </authorList>
    </citation>
    <scope>NUCLEOTIDE SEQUENCE [LARGE SCALE GENOMIC DNA]</scope>
</reference>
<dbReference type="Proteomes" id="UP000274756">
    <property type="component" value="Unassembled WGS sequence"/>
</dbReference>
<dbReference type="OrthoDB" id="5864871at2759"/>
<gene>
    <name evidence="2" type="ORF">DME_LOCUS277</name>
</gene>
<name>A0A0N4U8M8_DRAME</name>
<evidence type="ECO:0000313" key="3">
    <source>
        <dbReference type="Proteomes" id="UP000038040"/>
    </source>
</evidence>
<feature type="compositionally biased region" description="Polar residues" evidence="1">
    <location>
        <begin position="180"/>
        <end position="196"/>
    </location>
</feature>